<evidence type="ECO:0000313" key="3">
    <source>
        <dbReference type="Proteomes" id="UP000325849"/>
    </source>
</evidence>
<dbReference type="EMBL" id="VJZD01000022">
    <property type="protein sequence ID" value="MPY31267.1"/>
    <property type="molecule type" value="Genomic_DNA"/>
</dbReference>
<comment type="caution">
    <text evidence="2">The sequence shown here is derived from an EMBL/GenBank/DDBJ whole genome shotgun (WGS) entry which is preliminary data.</text>
</comment>
<proteinExistence type="predicted"/>
<keyword evidence="3" id="KW-1185">Reference proteome</keyword>
<gene>
    <name evidence="2" type="ORF">FNH09_08115</name>
</gene>
<evidence type="ECO:0000256" key="1">
    <source>
        <dbReference type="SAM" id="MobiDB-lite"/>
    </source>
</evidence>
<feature type="region of interest" description="Disordered" evidence="1">
    <location>
        <begin position="1"/>
        <end position="23"/>
    </location>
</feature>
<sequence>MSRARTVIPPIQGTPTVRPRRDPFDFSWRNGAAEPDLMLRDELQTALADIIPPVLVELRTNSQPLVIKEAARSKVVEETVQRACGKNYGTAVTAADQPWSVRKRLSIHVGLYQAADLTDGSRIAINGGFWGAREPVCPGPCRIGRGYALPATGNRMSTTEWISPLGLMRCGQSRR</sequence>
<dbReference type="Proteomes" id="UP000325849">
    <property type="component" value="Unassembled WGS sequence"/>
</dbReference>
<organism evidence="2 3">
    <name type="scientific">Streptomyces adustus</name>
    <dbReference type="NCBI Taxonomy" id="1609272"/>
    <lineage>
        <taxon>Bacteria</taxon>
        <taxon>Bacillati</taxon>
        <taxon>Actinomycetota</taxon>
        <taxon>Actinomycetes</taxon>
        <taxon>Kitasatosporales</taxon>
        <taxon>Streptomycetaceae</taxon>
        <taxon>Streptomyces</taxon>
    </lineage>
</organism>
<dbReference type="OrthoDB" id="4333855at2"/>
<accession>A0A5N8V7X4</accession>
<protein>
    <submittedName>
        <fullName evidence="2">Uncharacterized protein</fullName>
    </submittedName>
</protein>
<evidence type="ECO:0000313" key="2">
    <source>
        <dbReference type="EMBL" id="MPY31267.1"/>
    </source>
</evidence>
<name>A0A5N8V7X4_9ACTN</name>
<reference evidence="2 3" key="1">
    <citation type="submission" date="2019-07" db="EMBL/GenBank/DDBJ databases">
        <title>New species of Amycolatopsis and Streptomyces.</title>
        <authorList>
            <person name="Duangmal K."/>
            <person name="Teo W.F.A."/>
            <person name="Lipun K."/>
        </authorList>
    </citation>
    <scope>NUCLEOTIDE SEQUENCE [LARGE SCALE GENOMIC DNA]</scope>
    <source>
        <strain evidence="2 3">NBRC 109810</strain>
    </source>
</reference>
<dbReference type="AlphaFoldDB" id="A0A5N8V7X4"/>
<dbReference type="RefSeq" id="WP_152886071.1">
    <property type="nucleotide sequence ID" value="NZ_VJZD01000022.1"/>
</dbReference>